<comment type="caution">
    <text evidence="2">The sequence shown here is derived from an EMBL/GenBank/DDBJ whole genome shotgun (WGS) entry which is preliminary data.</text>
</comment>
<feature type="signal peptide" evidence="1">
    <location>
        <begin position="1"/>
        <end position="36"/>
    </location>
</feature>
<dbReference type="InterPro" id="IPR036582">
    <property type="entry name" value="Mao_N_sf"/>
</dbReference>
<sequence>MMKKTSGELFRGMRKNIAALSLVVATGIFASGTVNATTTQYLGEEVPVSKEWTITFNTEMDLQSIKDSLSVEGFELADYEVSYGERKNVVVLKPIKNYELGSNVSVSFDATSSTGVSMKEDYTFSFDVVEDVVPEWADMSVSELEQTYGVYKFMARYPTSVGLLIKEFNWYDDYVEDVAWYKERGRLDEMKTPEQYINEMLEDHGGITTLFSSTSYPDNEVISFNGKPFLDSKIYDSSRLDDDDWGGQYGVEGYAIAARDYIAHPPSNKGDFLLDINRDGADFVIYKKDGVNIQDGLSPKRPNPYLGESEQGETLYVDVKDVFGAVGEVDLKDEQATISYQGNILEIQDGDPHAKLNGKDVQLSYEPQLHQEGSYEERLMVESREVAELLGLHTRSTIYYYAGLPDRMKLEVANYDLGADREFGIEWNG</sequence>
<keyword evidence="3" id="KW-1185">Reference proteome</keyword>
<name>A0A838CY33_9BACI</name>
<dbReference type="RefSeq" id="WP_181473895.1">
    <property type="nucleotide sequence ID" value="NZ_JACEFG010000005.1"/>
</dbReference>
<dbReference type="Proteomes" id="UP000571017">
    <property type="component" value="Unassembled WGS sequence"/>
</dbReference>
<dbReference type="SUPFAM" id="SSF55383">
    <property type="entry name" value="Copper amine oxidase, domain N"/>
    <property type="match status" value="1"/>
</dbReference>
<dbReference type="Gene3D" id="3.30.457.10">
    <property type="entry name" value="Copper amine oxidase-like, N-terminal domain"/>
    <property type="match status" value="1"/>
</dbReference>
<evidence type="ECO:0000256" key="1">
    <source>
        <dbReference type="SAM" id="SignalP"/>
    </source>
</evidence>
<evidence type="ECO:0000313" key="3">
    <source>
        <dbReference type="Proteomes" id="UP000571017"/>
    </source>
</evidence>
<reference evidence="2 3" key="1">
    <citation type="journal article" date="2004" name="Extremophiles">
        <title>Halobacillus locisalis sp. nov., a halophilic bacterium isolated from a marine solar saltern of the Yellow Sea in Korea.</title>
        <authorList>
            <person name="Yoon J.H."/>
            <person name="Kang K.H."/>
            <person name="Oh T.K."/>
            <person name="Park Y.H."/>
        </authorList>
    </citation>
    <scope>NUCLEOTIDE SEQUENCE [LARGE SCALE GENOMIC DNA]</scope>
    <source>
        <strain evidence="2 3">KCTC 3788</strain>
    </source>
</reference>
<organism evidence="2 3">
    <name type="scientific">Halobacillus locisalis</name>
    <dbReference type="NCBI Taxonomy" id="220753"/>
    <lineage>
        <taxon>Bacteria</taxon>
        <taxon>Bacillati</taxon>
        <taxon>Bacillota</taxon>
        <taxon>Bacilli</taxon>
        <taxon>Bacillales</taxon>
        <taxon>Bacillaceae</taxon>
        <taxon>Halobacillus</taxon>
    </lineage>
</organism>
<evidence type="ECO:0008006" key="4">
    <source>
        <dbReference type="Google" id="ProtNLM"/>
    </source>
</evidence>
<dbReference type="AlphaFoldDB" id="A0A838CY33"/>
<protein>
    <recommendedName>
        <fullName evidence="4">SbsA Ig-like domain-containing protein</fullName>
    </recommendedName>
</protein>
<dbReference type="EMBL" id="JACEFG010000005">
    <property type="protein sequence ID" value="MBA2176834.1"/>
    <property type="molecule type" value="Genomic_DNA"/>
</dbReference>
<feature type="chain" id="PRO_5033016372" description="SbsA Ig-like domain-containing protein" evidence="1">
    <location>
        <begin position="37"/>
        <end position="429"/>
    </location>
</feature>
<proteinExistence type="predicted"/>
<gene>
    <name evidence="2" type="ORF">H0266_18300</name>
</gene>
<keyword evidence="1" id="KW-0732">Signal</keyword>
<evidence type="ECO:0000313" key="2">
    <source>
        <dbReference type="EMBL" id="MBA2176834.1"/>
    </source>
</evidence>
<accession>A0A838CY33</accession>